<comment type="caution">
    <text evidence="2">The sequence shown here is derived from an EMBL/GenBank/DDBJ whole genome shotgun (WGS) entry which is preliminary data.</text>
</comment>
<reference evidence="2 3" key="1">
    <citation type="submission" date="2021-06" db="EMBL/GenBank/DDBJ databases">
        <authorList>
            <person name="Sun Q."/>
            <person name="Li D."/>
        </authorList>
    </citation>
    <scope>NUCLEOTIDE SEQUENCE [LARGE SCALE GENOMIC DNA]</scope>
    <source>
        <strain evidence="2 3">MSJ-11</strain>
    </source>
</reference>
<protein>
    <submittedName>
        <fullName evidence="2">Pilus assembly protein PilM</fullName>
    </submittedName>
</protein>
<keyword evidence="1" id="KW-1133">Transmembrane helix</keyword>
<sequence length="474" mass="54743">MPNKKLVFRFNEDSVDIVLMEYKFNKAIMDKYKTLIIKNGDNSSYKDEVTIKDSKDFIEKAEMSRKKAIAILALDGVITRLVEAPYMKKKELQSFIKNNINEYFTVNMQDYYYDYRVVEISKDKVKKFSVLLAVIPKNILDDINEYLSSLGVNVEKITIYPECLANLANKKEESSIAIVDLVKDVNNITILEGNKLFLHSNSHFDSNVEENYDEILDNIGYFLNFYSTRHFGNRVDKIYVLGSLFENKGFIEELKNQIDIPMEFGIRSLCEKAFAKEEVNLELFSDVFGCNFNGIDFRKALKLNKNKEEADNNKIYIALSSILLAITIGWVVSFNYLLSMKIASYNTEGLEGRIKSLEDVKKEHISLKDQKALYEKNKEAIEKINSDGVDHIYYLNELTKGLPSNIVVNDIYIDKENVRLKVDIKDSTLDKINLYVAINNMDIFEHVEIDSMKLDDTENEASLELKIKEKTKNP</sequence>
<evidence type="ECO:0000313" key="3">
    <source>
        <dbReference type="Proteomes" id="UP000726170"/>
    </source>
</evidence>
<proteinExistence type="predicted"/>
<dbReference type="Proteomes" id="UP000726170">
    <property type="component" value="Unassembled WGS sequence"/>
</dbReference>
<feature type="transmembrane region" description="Helical" evidence="1">
    <location>
        <begin position="315"/>
        <end position="338"/>
    </location>
</feature>
<keyword evidence="1" id="KW-0472">Membrane</keyword>
<evidence type="ECO:0000256" key="1">
    <source>
        <dbReference type="SAM" id="Phobius"/>
    </source>
</evidence>
<evidence type="ECO:0000313" key="2">
    <source>
        <dbReference type="EMBL" id="MBU5485345.1"/>
    </source>
</evidence>
<keyword evidence="3" id="KW-1185">Reference proteome</keyword>
<organism evidence="2 3">
    <name type="scientific">Clostridium mobile</name>
    <dbReference type="NCBI Taxonomy" id="2841512"/>
    <lineage>
        <taxon>Bacteria</taxon>
        <taxon>Bacillati</taxon>
        <taxon>Bacillota</taxon>
        <taxon>Clostridia</taxon>
        <taxon>Eubacteriales</taxon>
        <taxon>Clostridiaceae</taxon>
        <taxon>Clostridium</taxon>
    </lineage>
</organism>
<dbReference type="PANTHER" id="PTHR32432">
    <property type="entry name" value="CELL DIVISION PROTEIN FTSA-RELATED"/>
    <property type="match status" value="1"/>
</dbReference>
<accession>A0ABS6EK03</accession>
<dbReference type="EMBL" id="JAHLQF010000003">
    <property type="protein sequence ID" value="MBU5485345.1"/>
    <property type="molecule type" value="Genomic_DNA"/>
</dbReference>
<gene>
    <name evidence="2" type="primary">pilM</name>
    <name evidence="2" type="ORF">KQI86_13460</name>
</gene>
<name>A0ABS6EK03_9CLOT</name>
<dbReference type="PANTHER" id="PTHR32432:SF3">
    <property type="entry name" value="ETHANOLAMINE UTILIZATION PROTEIN EUTJ"/>
    <property type="match status" value="1"/>
</dbReference>
<dbReference type="InterPro" id="IPR050696">
    <property type="entry name" value="FtsA/MreB"/>
</dbReference>
<dbReference type="RefSeq" id="WP_216439897.1">
    <property type="nucleotide sequence ID" value="NZ_JAHLQF010000003.1"/>
</dbReference>
<keyword evidence="1" id="KW-0812">Transmembrane</keyword>